<evidence type="ECO:0000313" key="2">
    <source>
        <dbReference type="EMBL" id="RAP69588.1"/>
    </source>
</evidence>
<keyword evidence="4" id="KW-1185">Reference proteome</keyword>
<accession>A0A1E7Z0P7</accession>
<reference evidence="1 3" key="1">
    <citation type="submission" date="2016-07" db="EMBL/GenBank/DDBJ databases">
        <authorList>
            <person name="Yuval B."/>
        </authorList>
    </citation>
    <scope>NUCLEOTIDE SEQUENCE [LARGE SCALE GENOMIC DNA]</scope>
    <source>
        <strain evidence="1 3">IL</strain>
    </source>
</reference>
<name>A0A1E7Z0P7_9GAMM</name>
<gene>
    <name evidence="2" type="ORF">ACZ87_03622</name>
    <name evidence="1" type="ORF">BBW68_10140</name>
</gene>
<evidence type="ECO:0000313" key="3">
    <source>
        <dbReference type="Proteomes" id="UP000243534"/>
    </source>
</evidence>
<comment type="caution">
    <text evidence="1">The sequence shown here is derived from an EMBL/GenBank/DDBJ whole genome shotgun (WGS) entry which is preliminary data.</text>
</comment>
<evidence type="ECO:0000313" key="1">
    <source>
        <dbReference type="EMBL" id="OFC62294.1"/>
    </source>
</evidence>
<dbReference type="EMBL" id="LJAM02000685">
    <property type="protein sequence ID" value="RAP69588.1"/>
    <property type="molecule type" value="Genomic_DNA"/>
</dbReference>
<protein>
    <submittedName>
        <fullName evidence="2">Putative dNA binding protein</fullName>
    </submittedName>
</protein>
<evidence type="ECO:0000313" key="4">
    <source>
        <dbReference type="Proteomes" id="UP000244334"/>
    </source>
</evidence>
<proteinExistence type="predicted"/>
<dbReference type="Proteomes" id="UP000244334">
    <property type="component" value="Unassembled WGS sequence"/>
</dbReference>
<dbReference type="Proteomes" id="UP000243534">
    <property type="component" value="Unassembled WGS sequence"/>
</dbReference>
<dbReference type="EMBL" id="MAYS01000269">
    <property type="protein sequence ID" value="OFC62294.1"/>
    <property type="molecule type" value="Genomic_DNA"/>
</dbReference>
<dbReference type="AlphaFoldDB" id="A0A1E7Z0P7"/>
<sequence length="86" mass="9358">MRVVTGGESFTALAEGVQEALGQLGGVPQEHRTDSLSAAWKNLSEDNHCDLTERYAHLCEHYGMIPSRNNSGAAMEMALLNRRTGV</sequence>
<organism evidence="1 3">
    <name type="scientific">Candidatus Erwinia dacicola</name>
    <dbReference type="NCBI Taxonomy" id="252393"/>
    <lineage>
        <taxon>Bacteria</taxon>
        <taxon>Pseudomonadati</taxon>
        <taxon>Pseudomonadota</taxon>
        <taxon>Gammaproteobacteria</taxon>
        <taxon>Enterobacterales</taxon>
        <taxon>Erwiniaceae</taxon>
        <taxon>Erwinia</taxon>
    </lineage>
</organism>
<reference evidence="2 4" key="2">
    <citation type="submission" date="2018-04" db="EMBL/GenBank/DDBJ databases">
        <title>Genomes of the Obligate Erwinia dacicola and Facultative Enterobacter sp. OLF Endosymbionts of the Olive Fruit fly, Bactrocera oleae.</title>
        <authorList>
            <person name="Estes A.M."/>
            <person name="Hearn D.J."/>
            <person name="Agarwal S."/>
            <person name="Pierson E.A."/>
            <person name="Dunning-Hotopp J.C."/>
        </authorList>
    </citation>
    <scope>NUCLEOTIDE SEQUENCE [LARGE SCALE GENOMIC DNA]</scope>
    <source>
        <strain evidence="2 4">Oroville</strain>
    </source>
</reference>